<dbReference type="InterPro" id="IPR038501">
    <property type="entry name" value="Spore_GerAC_C_sf"/>
</dbReference>
<dbReference type="Pfam" id="PF25198">
    <property type="entry name" value="Spore_GerAC_N"/>
    <property type="match status" value="1"/>
</dbReference>
<dbReference type="InterPro" id="IPR057336">
    <property type="entry name" value="GerAC_N"/>
</dbReference>
<evidence type="ECO:0000256" key="3">
    <source>
        <dbReference type="ARBA" id="ARBA00022544"/>
    </source>
</evidence>
<feature type="domain" description="Spore germination GerAC-like C-terminal" evidence="8">
    <location>
        <begin position="239"/>
        <end position="404"/>
    </location>
</feature>
<dbReference type="RefSeq" id="WP_188892289.1">
    <property type="nucleotide sequence ID" value="NZ_BMHY01000014.1"/>
</dbReference>
<evidence type="ECO:0000256" key="4">
    <source>
        <dbReference type="ARBA" id="ARBA00022729"/>
    </source>
</evidence>
<keyword evidence="4" id="KW-0732">Signal</keyword>
<evidence type="ECO:0000259" key="8">
    <source>
        <dbReference type="Pfam" id="PF05504"/>
    </source>
</evidence>
<comment type="caution">
    <text evidence="10">The sequence shown here is derived from an EMBL/GenBank/DDBJ whole genome shotgun (WGS) entry which is preliminary data.</text>
</comment>
<reference evidence="10 11" key="1">
    <citation type="journal article" date="2014" name="Int. J. Syst. Evol. Microbiol.">
        <title>Complete genome sequence of Corynebacterium casei LMG S-19264T (=DSM 44701T), isolated from a smear-ripened cheese.</title>
        <authorList>
            <consortium name="US DOE Joint Genome Institute (JGI-PGF)"/>
            <person name="Walter F."/>
            <person name="Albersmeier A."/>
            <person name="Kalinowski J."/>
            <person name="Ruckert C."/>
        </authorList>
    </citation>
    <scope>NUCLEOTIDE SEQUENCE [LARGE SCALE GENOMIC DNA]</scope>
    <source>
        <strain evidence="10 11">CGMCC 1.15286</strain>
    </source>
</reference>
<dbReference type="GO" id="GO:0009847">
    <property type="term" value="P:spore germination"/>
    <property type="evidence" value="ECO:0007669"/>
    <property type="project" value="InterPro"/>
</dbReference>
<evidence type="ECO:0000313" key="10">
    <source>
        <dbReference type="EMBL" id="GGG84965.1"/>
    </source>
</evidence>
<dbReference type="Gene3D" id="3.30.300.210">
    <property type="entry name" value="Nutrient germinant receptor protein C, domain 3"/>
    <property type="match status" value="1"/>
</dbReference>
<dbReference type="InterPro" id="IPR046953">
    <property type="entry name" value="Spore_GerAC-like_C"/>
</dbReference>
<comment type="subcellular location">
    <subcellularLocation>
        <location evidence="1">Membrane</location>
        <topology evidence="1">Lipid-anchor</topology>
    </subcellularLocation>
</comment>
<keyword evidence="11" id="KW-1185">Reference proteome</keyword>
<dbReference type="Pfam" id="PF05504">
    <property type="entry name" value="Spore_GerAC"/>
    <property type="match status" value="1"/>
</dbReference>
<dbReference type="EMBL" id="BMHY01000014">
    <property type="protein sequence ID" value="GGG84965.1"/>
    <property type="molecule type" value="Genomic_DNA"/>
</dbReference>
<sequence>MTGSIRWAGNKKRIAATLAILLLIVSVLSGCWDLRYLDRLGVVMAVGVDSDPTGKQQLRVTMQTVLAQNAAAGNKLASEGMAVTTFTETGDTMFEAIRKMTRKTSRRLFFSHTRLLIIGEQAARKGVFPLLDLIERNPDIRGDIAVMIARNTTAEQLLQTTTQIDAIPANQMYDTLEINEHALGQEYLVRVQEITRMALQKKQQVAIPSITLEGDEAAGNDEQNLKRIHPTVQPELSTMAVLKEGHLKGFLTAKESRGLSWMLGRVKSTVVKAACPNSEGYFMVEISGSKVNMSAVKPKDGIPVIQIGIKPEGSVKEVMCSDLPVDEEEMLKEIGKLIDQSIEGEIEAVIVKLQKKMQLDTFGWGRLIYMQKPALWRRIDKEWDVVYPKVQHELKIKTRIKDTGVRGNSIVK</sequence>
<evidence type="ECO:0000256" key="2">
    <source>
        <dbReference type="ARBA" id="ARBA00007886"/>
    </source>
</evidence>
<accession>A0A917HPJ8</accession>
<keyword evidence="7" id="KW-0449">Lipoprotein</keyword>
<dbReference type="NCBIfam" id="TIGR02887">
    <property type="entry name" value="spore_ger_x_C"/>
    <property type="match status" value="1"/>
</dbReference>
<evidence type="ECO:0000256" key="7">
    <source>
        <dbReference type="ARBA" id="ARBA00023288"/>
    </source>
</evidence>
<dbReference type="PANTHER" id="PTHR35789:SF1">
    <property type="entry name" value="SPORE GERMINATION PROTEIN B3"/>
    <property type="match status" value="1"/>
</dbReference>
<keyword evidence="3" id="KW-0309">Germination</keyword>
<dbReference type="PROSITE" id="PS51257">
    <property type="entry name" value="PROKAR_LIPOPROTEIN"/>
    <property type="match status" value="1"/>
</dbReference>
<organism evidence="10 11">
    <name type="scientific">Paenibacillus radicis</name>
    <name type="common">ex Gao et al. 2016</name>
    <dbReference type="NCBI Taxonomy" id="1737354"/>
    <lineage>
        <taxon>Bacteria</taxon>
        <taxon>Bacillati</taxon>
        <taxon>Bacillota</taxon>
        <taxon>Bacilli</taxon>
        <taxon>Bacillales</taxon>
        <taxon>Paenibacillaceae</taxon>
        <taxon>Paenibacillus</taxon>
    </lineage>
</organism>
<protein>
    <submittedName>
        <fullName evidence="10">Spore germination protein YfkR</fullName>
    </submittedName>
</protein>
<keyword evidence="6" id="KW-0564">Palmitate</keyword>
<dbReference type="Proteomes" id="UP000600247">
    <property type="component" value="Unassembled WGS sequence"/>
</dbReference>
<dbReference type="GO" id="GO:0016020">
    <property type="term" value="C:membrane"/>
    <property type="evidence" value="ECO:0007669"/>
    <property type="project" value="UniProtKB-SubCell"/>
</dbReference>
<comment type="similarity">
    <text evidence="2">Belongs to the GerABKC lipoprotein family.</text>
</comment>
<name>A0A917HPJ8_9BACL</name>
<dbReference type="AlphaFoldDB" id="A0A917HPJ8"/>
<evidence type="ECO:0000259" key="9">
    <source>
        <dbReference type="Pfam" id="PF25198"/>
    </source>
</evidence>
<keyword evidence="5" id="KW-0472">Membrane</keyword>
<proteinExistence type="inferred from homology"/>
<dbReference type="InterPro" id="IPR008844">
    <property type="entry name" value="Spore_GerAC-like"/>
</dbReference>
<feature type="domain" description="Spore germination protein N-terminal" evidence="9">
    <location>
        <begin position="35"/>
        <end position="211"/>
    </location>
</feature>
<dbReference type="PANTHER" id="PTHR35789">
    <property type="entry name" value="SPORE GERMINATION PROTEIN B3"/>
    <property type="match status" value="1"/>
</dbReference>
<evidence type="ECO:0000256" key="6">
    <source>
        <dbReference type="ARBA" id="ARBA00023139"/>
    </source>
</evidence>
<gene>
    <name evidence="10" type="primary">yfkR</name>
    <name evidence="10" type="ORF">GCM10010918_48610</name>
</gene>
<evidence type="ECO:0000313" key="11">
    <source>
        <dbReference type="Proteomes" id="UP000600247"/>
    </source>
</evidence>
<evidence type="ECO:0000256" key="5">
    <source>
        <dbReference type="ARBA" id="ARBA00023136"/>
    </source>
</evidence>
<evidence type="ECO:0000256" key="1">
    <source>
        <dbReference type="ARBA" id="ARBA00004635"/>
    </source>
</evidence>